<protein>
    <submittedName>
        <fullName evidence="2">YdcF family protein</fullName>
    </submittedName>
</protein>
<dbReference type="GO" id="GO:0000270">
    <property type="term" value="P:peptidoglycan metabolic process"/>
    <property type="evidence" value="ECO:0007669"/>
    <property type="project" value="TreeGrafter"/>
</dbReference>
<sequence length="125" mass="13141">MRPELIDRLRAGYLGALVSPTAPVIVTGGNPRSGVTEAEAMAAWLVAHGIPAARIHVEPAARSTVENAAYTAEMMTRVGSSDALLITSADHMPRATAIFRAAGIDLADTFTPDQLPVLLHYGPLP</sequence>
<dbReference type="InterPro" id="IPR014729">
    <property type="entry name" value="Rossmann-like_a/b/a_fold"/>
</dbReference>
<dbReference type="InterPro" id="IPR051599">
    <property type="entry name" value="Cell_Envelope_Assoc"/>
</dbReference>
<dbReference type="CDD" id="cd06259">
    <property type="entry name" value="YdcF-like"/>
    <property type="match status" value="1"/>
</dbReference>
<evidence type="ECO:0000313" key="2">
    <source>
        <dbReference type="EMBL" id="QDP83615.1"/>
    </source>
</evidence>
<reference evidence="2 3" key="1">
    <citation type="submission" date="2019-07" db="EMBL/GenBank/DDBJ databases">
        <title>Complete Genome Sequence and Methylome Analysis of Nocardia otitidis-caviarum NEB252.</title>
        <authorList>
            <person name="Fomenkov A."/>
            <person name="Anton B.P."/>
            <person name="Vincze T."/>
            <person name="Roberts R.J."/>
        </authorList>
    </citation>
    <scope>NUCLEOTIDE SEQUENCE [LARGE SCALE GENOMIC DNA]</scope>
    <source>
        <strain evidence="2 3">NEB252</strain>
    </source>
</reference>
<gene>
    <name evidence="2" type="ORF">FOH10_19735</name>
</gene>
<dbReference type="AlphaFoldDB" id="A0A516NXJ0"/>
<dbReference type="GO" id="GO:0043164">
    <property type="term" value="P:Gram-negative-bacterium-type cell wall biogenesis"/>
    <property type="evidence" value="ECO:0007669"/>
    <property type="project" value="TreeGrafter"/>
</dbReference>
<dbReference type="Pfam" id="PF02698">
    <property type="entry name" value="DUF218"/>
    <property type="match status" value="1"/>
</dbReference>
<name>A0A516NXJ0_9NOCA</name>
<dbReference type="GO" id="GO:0005886">
    <property type="term" value="C:plasma membrane"/>
    <property type="evidence" value="ECO:0007669"/>
    <property type="project" value="TreeGrafter"/>
</dbReference>
<dbReference type="KEGG" id="nod:FOH10_19735"/>
<evidence type="ECO:0000313" key="3">
    <source>
        <dbReference type="Proteomes" id="UP000317039"/>
    </source>
</evidence>
<organism evidence="2 3">
    <name type="scientific">Nocardia otitidiscaviarum</name>
    <dbReference type="NCBI Taxonomy" id="1823"/>
    <lineage>
        <taxon>Bacteria</taxon>
        <taxon>Bacillati</taxon>
        <taxon>Actinomycetota</taxon>
        <taxon>Actinomycetes</taxon>
        <taxon>Mycobacteriales</taxon>
        <taxon>Nocardiaceae</taxon>
        <taxon>Nocardia</taxon>
    </lineage>
</organism>
<accession>A0A516NXJ0</accession>
<dbReference type="EMBL" id="CP041695">
    <property type="protein sequence ID" value="QDP83615.1"/>
    <property type="molecule type" value="Genomic_DNA"/>
</dbReference>
<dbReference type="PANTHER" id="PTHR30336:SF4">
    <property type="entry name" value="ENVELOPE BIOGENESIS FACTOR ELYC"/>
    <property type="match status" value="1"/>
</dbReference>
<dbReference type="PANTHER" id="PTHR30336">
    <property type="entry name" value="INNER MEMBRANE PROTEIN, PROBABLE PERMEASE"/>
    <property type="match status" value="1"/>
</dbReference>
<dbReference type="Proteomes" id="UP000317039">
    <property type="component" value="Chromosome"/>
</dbReference>
<proteinExistence type="predicted"/>
<feature type="domain" description="DUF218" evidence="1">
    <location>
        <begin position="7"/>
        <end position="106"/>
    </location>
</feature>
<dbReference type="Gene3D" id="3.40.50.620">
    <property type="entry name" value="HUPs"/>
    <property type="match status" value="1"/>
</dbReference>
<evidence type="ECO:0000259" key="1">
    <source>
        <dbReference type="Pfam" id="PF02698"/>
    </source>
</evidence>
<dbReference type="InterPro" id="IPR003848">
    <property type="entry name" value="DUF218"/>
</dbReference>